<feature type="transmembrane region" description="Helical" evidence="6">
    <location>
        <begin position="191"/>
        <end position="210"/>
    </location>
</feature>
<evidence type="ECO:0000256" key="6">
    <source>
        <dbReference type="SAM" id="Phobius"/>
    </source>
</evidence>
<reference evidence="8" key="2">
    <citation type="journal article" date="2022" name="Front. Microbiol.">
        <title>Comparative Genomic Analysis Revealed Distinct Molecular Components and Organization of CO2-Concentrating Mechanism in Thermophilic Cyanobacteria.</title>
        <authorList>
            <person name="Tang J."/>
            <person name="Zhou H."/>
            <person name="Yao D."/>
            <person name="Riaz S."/>
            <person name="You D."/>
            <person name="Klepacz-Smolka A."/>
            <person name="Daroch M."/>
        </authorList>
    </citation>
    <scope>NUCLEOTIDE SEQUENCE [LARGE SCALE GENOMIC DNA]</scope>
    <source>
        <strain evidence="8">PCC 6715</strain>
    </source>
</reference>
<accession>A0A2D2PZE2</accession>
<protein>
    <submittedName>
        <fullName evidence="7">Amino acid permease</fullName>
    </submittedName>
</protein>
<dbReference type="AlphaFoldDB" id="A0A2D2PZE2"/>
<evidence type="ECO:0000256" key="3">
    <source>
        <dbReference type="ARBA" id="ARBA00022692"/>
    </source>
</evidence>
<dbReference type="InterPro" id="IPR002293">
    <property type="entry name" value="AA/rel_permease1"/>
</dbReference>
<keyword evidence="5 6" id="KW-0472">Membrane</keyword>
<dbReference type="Proteomes" id="UP000231057">
    <property type="component" value="Chromosome"/>
</dbReference>
<dbReference type="PANTHER" id="PTHR42770">
    <property type="entry name" value="AMINO ACID TRANSPORTER-RELATED"/>
    <property type="match status" value="1"/>
</dbReference>
<organism evidence="7 8">
    <name type="scientific">Parathermosynechococcus lividus PCC 6715</name>
    <dbReference type="NCBI Taxonomy" id="1917166"/>
    <lineage>
        <taxon>Bacteria</taxon>
        <taxon>Bacillati</taxon>
        <taxon>Cyanobacteriota</taxon>
        <taxon>Cyanophyceae</taxon>
        <taxon>Acaryochloridales</taxon>
        <taxon>Thermosynechococcaceae</taxon>
        <taxon>Parathermosynechococcus</taxon>
    </lineage>
</organism>
<dbReference type="PANTHER" id="PTHR42770:SF7">
    <property type="entry name" value="MEMBRANE PROTEIN"/>
    <property type="match status" value="1"/>
</dbReference>
<feature type="transmembrane region" description="Helical" evidence="6">
    <location>
        <begin position="38"/>
        <end position="62"/>
    </location>
</feature>
<dbReference type="EMBL" id="CP018092">
    <property type="protein sequence ID" value="ATS17624.1"/>
    <property type="molecule type" value="Genomic_DNA"/>
</dbReference>
<gene>
    <name evidence="7" type="ORF">BRW62_01435</name>
</gene>
<feature type="transmembrane region" description="Helical" evidence="6">
    <location>
        <begin position="378"/>
        <end position="396"/>
    </location>
</feature>
<name>A0A2D2PZE2_PARLV</name>
<dbReference type="KEGG" id="slw:BRW62_01435"/>
<sequence length="425" mass="44307">MLKRELGLTGAILTGLGSMIGTGIFVSLGIAAGIAGSWVLVALALAAGLALCNGLSSAQLAASHPLSGGTYEYGYRYLSPALGFTAGWMFLVAKSASAATAALGCMGYLLSVLPAVNLDDSAPVVGAIALIWLLTGVVILGVRRSSHVNLAILTVTFLSLLTFVIVAAQYAQRQAWVGLTLGWDPLRLPDVLQATALMFVAYSGYARITVLGEEVKAPQQTIPRAIGVTIGLVMLLYGAVTVVALAGVGPTALGQAAHQQAAPLEVLVTSFGVPWVRPFIAMGAISAMVGILLNLILGLSRMVLAMARRGDLPAVLAQISLEGSRPTAAILTVSLGICLLVLLGNVKTTWSFSAFSVLIYYAITNWAALQLPEGDRQFPRWLAIVGLVGCGGLTVWVEPVVWCSGSGLIVIGLAWHYWRRKGNAA</sequence>
<evidence type="ECO:0000313" key="8">
    <source>
        <dbReference type="Proteomes" id="UP000231057"/>
    </source>
</evidence>
<proteinExistence type="predicted"/>
<keyword evidence="3 6" id="KW-0812">Transmembrane</keyword>
<dbReference type="Pfam" id="PF13520">
    <property type="entry name" value="AA_permease_2"/>
    <property type="match status" value="1"/>
</dbReference>
<keyword evidence="2" id="KW-1003">Cell membrane</keyword>
<keyword evidence="8" id="KW-1185">Reference proteome</keyword>
<feature type="transmembrane region" description="Helical" evidence="6">
    <location>
        <begin position="6"/>
        <end position="31"/>
    </location>
</feature>
<dbReference type="Gene3D" id="1.20.1740.10">
    <property type="entry name" value="Amino acid/polyamine transporter I"/>
    <property type="match status" value="1"/>
</dbReference>
<dbReference type="GO" id="GO:0005886">
    <property type="term" value="C:plasma membrane"/>
    <property type="evidence" value="ECO:0007669"/>
    <property type="project" value="UniProtKB-SubCell"/>
</dbReference>
<feature type="transmembrane region" description="Helical" evidence="6">
    <location>
        <begin position="352"/>
        <end position="371"/>
    </location>
</feature>
<feature type="transmembrane region" description="Helical" evidence="6">
    <location>
        <begin position="402"/>
        <end position="418"/>
    </location>
</feature>
<keyword evidence="4 6" id="KW-1133">Transmembrane helix</keyword>
<feature type="transmembrane region" description="Helical" evidence="6">
    <location>
        <begin position="122"/>
        <end position="142"/>
    </location>
</feature>
<feature type="transmembrane region" description="Helical" evidence="6">
    <location>
        <begin position="328"/>
        <end position="346"/>
    </location>
</feature>
<dbReference type="OrthoDB" id="3181223at2"/>
<reference evidence="7 8" key="1">
    <citation type="submission" date="2016-11" db="EMBL/GenBank/DDBJ databases">
        <title>Complete genome sequence of thermophilic cyanobacteria strain Synechococcus sp. PCC6715.</title>
        <authorList>
            <person name="Tang J."/>
            <person name="Daroch M."/>
            <person name="Liang Y."/>
            <person name="Jiang D."/>
            <person name="Shah M."/>
        </authorList>
    </citation>
    <scope>NUCLEOTIDE SEQUENCE [LARGE SCALE GENOMIC DNA]</scope>
    <source>
        <strain evidence="7 8">PCC 6715</strain>
    </source>
</reference>
<dbReference type="InterPro" id="IPR050367">
    <property type="entry name" value="APC_superfamily"/>
</dbReference>
<evidence type="ECO:0000256" key="2">
    <source>
        <dbReference type="ARBA" id="ARBA00022475"/>
    </source>
</evidence>
<feature type="transmembrane region" description="Helical" evidence="6">
    <location>
        <begin position="222"/>
        <end position="246"/>
    </location>
</feature>
<evidence type="ECO:0000256" key="4">
    <source>
        <dbReference type="ARBA" id="ARBA00022989"/>
    </source>
</evidence>
<evidence type="ECO:0000256" key="1">
    <source>
        <dbReference type="ARBA" id="ARBA00004651"/>
    </source>
</evidence>
<feature type="transmembrane region" description="Helical" evidence="6">
    <location>
        <begin position="279"/>
        <end position="299"/>
    </location>
</feature>
<evidence type="ECO:0000256" key="5">
    <source>
        <dbReference type="ARBA" id="ARBA00023136"/>
    </source>
</evidence>
<dbReference type="RefSeq" id="WP_099797844.1">
    <property type="nucleotide sequence ID" value="NZ_CP018092.1"/>
</dbReference>
<dbReference type="PIRSF" id="PIRSF006060">
    <property type="entry name" value="AA_transporter"/>
    <property type="match status" value="1"/>
</dbReference>
<comment type="subcellular location">
    <subcellularLocation>
        <location evidence="1">Cell membrane</location>
        <topology evidence="1">Multi-pass membrane protein</topology>
    </subcellularLocation>
</comment>
<evidence type="ECO:0000313" key="7">
    <source>
        <dbReference type="EMBL" id="ATS17624.1"/>
    </source>
</evidence>
<dbReference type="GO" id="GO:0022857">
    <property type="term" value="F:transmembrane transporter activity"/>
    <property type="evidence" value="ECO:0007669"/>
    <property type="project" value="InterPro"/>
</dbReference>
<feature type="transmembrane region" description="Helical" evidence="6">
    <location>
        <begin position="149"/>
        <end position="171"/>
    </location>
</feature>